<proteinExistence type="predicted"/>
<sequence>MLVLSDSQALIVENLLIRMLTNETYSVRQLEEATTWFQSEKRTVSCPMESTLAKSLSEELFRINGVVDCPKLKRLVPVLTSS</sequence>
<dbReference type="EMBL" id="CP053586">
    <property type="protein sequence ID" value="WNZ22894.1"/>
    <property type="molecule type" value="Genomic_DNA"/>
</dbReference>
<evidence type="ECO:0000313" key="1">
    <source>
        <dbReference type="EMBL" id="WNZ22894.1"/>
    </source>
</evidence>
<protein>
    <submittedName>
        <fullName evidence="1">Uncharacterized protein</fullName>
    </submittedName>
</protein>
<reference evidence="1" key="1">
    <citation type="submission" date="2020-05" db="EMBL/GenBank/DDBJ databases">
        <authorList>
            <person name="Zhu T."/>
            <person name="Keshari N."/>
            <person name="Lu X."/>
        </authorList>
    </citation>
    <scope>NUCLEOTIDE SEQUENCE</scope>
    <source>
        <strain evidence="1">NK1-12</strain>
    </source>
</reference>
<name>A0AA96WD05_9CYAN</name>
<dbReference type="RefSeq" id="WP_316434442.1">
    <property type="nucleotide sequence ID" value="NZ_CP053586.1"/>
</dbReference>
<accession>A0AA96WD05</accession>
<dbReference type="AlphaFoldDB" id="A0AA96WD05"/>
<gene>
    <name evidence="1" type="ORF">HJG54_08520</name>
</gene>
<organism evidence="1">
    <name type="scientific">Leptolyngbya sp. NK1-12</name>
    <dbReference type="NCBI Taxonomy" id="2547451"/>
    <lineage>
        <taxon>Bacteria</taxon>
        <taxon>Bacillati</taxon>
        <taxon>Cyanobacteriota</taxon>
        <taxon>Cyanophyceae</taxon>
        <taxon>Leptolyngbyales</taxon>
        <taxon>Leptolyngbyaceae</taxon>
        <taxon>Leptolyngbya group</taxon>
        <taxon>Leptolyngbya</taxon>
    </lineage>
</organism>